<evidence type="ECO:0000313" key="3">
    <source>
        <dbReference type="Proteomes" id="UP000681720"/>
    </source>
</evidence>
<comment type="pathway">
    <text evidence="1">Protein modification; protein ubiquitination.</text>
</comment>
<comment type="similarity">
    <text evidence="1">Belongs to the E3 ubiquitin-protein ligase UBR1-like family.</text>
</comment>
<keyword evidence="1" id="KW-0863">Zinc-finger</keyword>
<dbReference type="GO" id="GO:0008270">
    <property type="term" value="F:zinc ion binding"/>
    <property type="evidence" value="ECO:0007669"/>
    <property type="project" value="UniProtKB-UniRule"/>
</dbReference>
<dbReference type="PANTHER" id="PTHR21497:SF39">
    <property type="entry name" value="E3 UBIQUITIN-PROTEIN LIGASE UBR3"/>
    <property type="match status" value="1"/>
</dbReference>
<dbReference type="AlphaFoldDB" id="A0A8S3EKW9"/>
<dbReference type="Proteomes" id="UP000681720">
    <property type="component" value="Unassembled WGS sequence"/>
</dbReference>
<dbReference type="GO" id="GO:0016567">
    <property type="term" value="P:protein ubiquitination"/>
    <property type="evidence" value="ECO:0007669"/>
    <property type="project" value="UniProtKB-UniRule"/>
</dbReference>
<comment type="catalytic activity">
    <reaction evidence="1">
        <text>S-ubiquitinyl-[E2 ubiquitin-conjugating enzyme]-L-cysteine + [acceptor protein]-L-lysine = [E2 ubiquitin-conjugating enzyme]-L-cysteine + N(6)-ubiquitinyl-[acceptor protein]-L-lysine.</text>
        <dbReference type="EC" id="2.3.2.27"/>
    </reaction>
</comment>
<proteinExistence type="inferred from homology"/>
<keyword evidence="1" id="KW-0479">Metal-binding</keyword>
<evidence type="ECO:0000256" key="1">
    <source>
        <dbReference type="RuleBase" id="RU366018"/>
    </source>
</evidence>
<protein>
    <recommendedName>
        <fullName evidence="1">E3 ubiquitin-protein ligase</fullName>
        <ecNumber evidence="1">2.3.2.27</ecNumber>
    </recommendedName>
</protein>
<keyword evidence="1" id="KW-0808">Transferase</keyword>
<sequence length="232" mass="27115">MRCTKRSQFQNSLERFTNYVKREGLFKSDYSIWPPFRIPSYDHQQMSNVQNSLRSGVLHHFLFLCLHAYLNDKSITENILYFTVYLLELSIINGDDSSPMAVDENSEDIAAFKTNNIFTNICIRVFVSLNPLKNEPETESIITLLLKILHKQRSNDFFDLITNIPPQKTTNPKDISRIGDRFYFITNILSLSSQMNEQCRTTITQEIEKFKTQFYQQQPTNTKSTDLTAEQK</sequence>
<organism evidence="2 3">
    <name type="scientific">Rotaria magnacalcarata</name>
    <dbReference type="NCBI Taxonomy" id="392030"/>
    <lineage>
        <taxon>Eukaryota</taxon>
        <taxon>Metazoa</taxon>
        <taxon>Spiralia</taxon>
        <taxon>Gnathifera</taxon>
        <taxon>Rotifera</taxon>
        <taxon>Eurotatoria</taxon>
        <taxon>Bdelloidea</taxon>
        <taxon>Philodinida</taxon>
        <taxon>Philodinidae</taxon>
        <taxon>Rotaria</taxon>
    </lineage>
</organism>
<comment type="caution">
    <text evidence="2">The sequence shown here is derived from an EMBL/GenBank/DDBJ whole genome shotgun (WGS) entry which is preliminary data.</text>
</comment>
<dbReference type="EMBL" id="CAJOBJ010242089">
    <property type="protein sequence ID" value="CAF5077451.1"/>
    <property type="molecule type" value="Genomic_DNA"/>
</dbReference>
<dbReference type="EC" id="2.3.2.27" evidence="1"/>
<dbReference type="InterPro" id="IPR039164">
    <property type="entry name" value="UBR1-like"/>
</dbReference>
<evidence type="ECO:0000313" key="2">
    <source>
        <dbReference type="EMBL" id="CAF5077451.1"/>
    </source>
</evidence>
<dbReference type="PANTHER" id="PTHR21497">
    <property type="entry name" value="UBIQUITIN LIGASE E3 ALPHA-RELATED"/>
    <property type="match status" value="1"/>
</dbReference>
<comment type="function">
    <text evidence="1">Ubiquitin ligase protein which is a component of the N-end rule pathway. Recognizes and binds to proteins bearing specific N-terminal residues that are destabilizing according to the N-end rule, leading to their ubiquitination and subsequent degradation.</text>
</comment>
<accession>A0A8S3EKW9</accession>
<dbReference type="GO" id="GO:0061630">
    <property type="term" value="F:ubiquitin protein ligase activity"/>
    <property type="evidence" value="ECO:0007669"/>
    <property type="project" value="UniProtKB-UniRule"/>
</dbReference>
<dbReference type="GO" id="GO:0071596">
    <property type="term" value="P:ubiquitin-dependent protein catabolic process via the N-end rule pathway"/>
    <property type="evidence" value="ECO:0007669"/>
    <property type="project" value="UniProtKB-UniRule"/>
</dbReference>
<name>A0A8S3EKW9_9BILA</name>
<keyword evidence="1" id="KW-0862">Zinc</keyword>
<keyword evidence="1" id="KW-0833">Ubl conjugation pathway</keyword>
<dbReference type="GO" id="GO:0005737">
    <property type="term" value="C:cytoplasm"/>
    <property type="evidence" value="ECO:0007669"/>
    <property type="project" value="TreeGrafter"/>
</dbReference>
<dbReference type="GO" id="GO:0000151">
    <property type="term" value="C:ubiquitin ligase complex"/>
    <property type="evidence" value="ECO:0007669"/>
    <property type="project" value="TreeGrafter"/>
</dbReference>
<gene>
    <name evidence="2" type="ORF">GIL414_LOCUS61510</name>
</gene>
<reference evidence="2" key="1">
    <citation type="submission" date="2021-02" db="EMBL/GenBank/DDBJ databases">
        <authorList>
            <person name="Nowell W R."/>
        </authorList>
    </citation>
    <scope>NUCLEOTIDE SEQUENCE</scope>
</reference>